<evidence type="ECO:0000313" key="3">
    <source>
        <dbReference type="EMBL" id="GGS54185.1"/>
    </source>
</evidence>
<dbReference type="Gene3D" id="1.10.260.40">
    <property type="entry name" value="lambda repressor-like DNA-binding domains"/>
    <property type="match status" value="1"/>
</dbReference>
<evidence type="ECO:0000313" key="4">
    <source>
        <dbReference type="Proteomes" id="UP000597853"/>
    </source>
</evidence>
<sequence length="461" mass="48784">MEPGHGAIAPCGDPLGQGNSEGEKSVKGEIGGGIQAMMGFRPPAEVTLMPDPFADLLLRLRQDAGRTQEEQAEAINAVSGRDTMTRREISRYEKFENIPTDHTIGHIAAACGVPFEELQRKAKAARARKRKGHADAGEEQDTVKRRTLLGGATIGVSAAAEPWGRLAFALGKGAKIDSLSASTLTDRAAELHVQELDLSARRLQSMVESHLDAITATLPRAGEHERALTIAAGETAALAGWVAWDLGEHEKADAYYKVTAQCAAAAGHPPLRALALTYASYGASTPKAKLDLLSQAASDVRGCGNATAAAWILGRHAEEAAAVDDETGALRALERARFAYDFADHTSEQAWVRFVTPYRMDSLALSVYGRLGRPELTSTADTAVDRLGDGLPDGGVVVLGDLAAALLHGGDVDQGVYVSRQFAAAAQAKPNTMGKERAAAIAASLPDNERELALHLRKFAS</sequence>
<protein>
    <recommendedName>
        <fullName evidence="2">HTH cro/C1-type domain-containing protein</fullName>
    </recommendedName>
</protein>
<reference evidence="4" key="1">
    <citation type="journal article" date="2019" name="Int. J. Syst. Evol. Microbiol.">
        <title>The Global Catalogue of Microorganisms (GCM) 10K type strain sequencing project: providing services to taxonomists for standard genome sequencing and annotation.</title>
        <authorList>
            <consortium name="The Broad Institute Genomics Platform"/>
            <consortium name="The Broad Institute Genome Sequencing Center for Infectious Disease"/>
            <person name="Wu L."/>
            <person name="Ma J."/>
        </authorList>
    </citation>
    <scope>NUCLEOTIDE SEQUENCE [LARGE SCALE GENOMIC DNA]</scope>
    <source>
        <strain evidence="4">JCM 4416</strain>
    </source>
</reference>
<dbReference type="SUPFAM" id="SSF47413">
    <property type="entry name" value="lambda repressor-like DNA-binding domains"/>
    <property type="match status" value="1"/>
</dbReference>
<dbReference type="Pfam" id="PF01381">
    <property type="entry name" value="HTH_3"/>
    <property type="match status" value="1"/>
</dbReference>
<dbReference type="InterPro" id="IPR001387">
    <property type="entry name" value="Cro/C1-type_HTH"/>
</dbReference>
<dbReference type="EMBL" id="BMTX01000010">
    <property type="protein sequence ID" value="GGS54185.1"/>
    <property type="molecule type" value="Genomic_DNA"/>
</dbReference>
<feature type="region of interest" description="Disordered" evidence="1">
    <location>
        <begin position="1"/>
        <end position="27"/>
    </location>
</feature>
<comment type="caution">
    <text evidence="3">The sequence shown here is derived from an EMBL/GenBank/DDBJ whole genome shotgun (WGS) entry which is preliminary data.</text>
</comment>
<feature type="domain" description="HTH cro/C1-type" evidence="2">
    <location>
        <begin position="57"/>
        <end position="118"/>
    </location>
</feature>
<dbReference type="PROSITE" id="PS50943">
    <property type="entry name" value="HTH_CROC1"/>
    <property type="match status" value="1"/>
</dbReference>
<accession>A0ABQ2T5M8</accession>
<dbReference type="InterPro" id="IPR010982">
    <property type="entry name" value="Lambda_DNA-bd_dom_sf"/>
</dbReference>
<dbReference type="CDD" id="cd00093">
    <property type="entry name" value="HTH_XRE"/>
    <property type="match status" value="1"/>
</dbReference>
<keyword evidence="4" id="KW-1185">Reference proteome</keyword>
<organism evidence="3 4">
    <name type="scientific">Streptomyces pseudogriseolus</name>
    <name type="common">Streptomyces gancidicus</name>
    <name type="synonym">Streptomyces rubiginosus</name>
    <dbReference type="NCBI Taxonomy" id="36817"/>
    <lineage>
        <taxon>Bacteria</taxon>
        <taxon>Bacillati</taxon>
        <taxon>Actinomycetota</taxon>
        <taxon>Actinomycetes</taxon>
        <taxon>Kitasatosporales</taxon>
        <taxon>Streptomycetaceae</taxon>
        <taxon>Streptomyces</taxon>
        <taxon>Streptomyces pseudogriseolus group</taxon>
    </lineage>
</organism>
<gene>
    <name evidence="3" type="ORF">GCM10010285_37210</name>
</gene>
<evidence type="ECO:0000256" key="1">
    <source>
        <dbReference type="SAM" id="MobiDB-lite"/>
    </source>
</evidence>
<name>A0ABQ2T5M8_STREZ</name>
<proteinExistence type="predicted"/>
<dbReference type="Proteomes" id="UP000597853">
    <property type="component" value="Unassembled WGS sequence"/>
</dbReference>
<evidence type="ECO:0000259" key="2">
    <source>
        <dbReference type="PROSITE" id="PS50943"/>
    </source>
</evidence>